<dbReference type="PANTHER" id="PTHR45790">
    <property type="entry name" value="SIROHEME SYNTHASE-RELATED"/>
    <property type="match status" value="1"/>
</dbReference>
<proteinExistence type="inferred from homology"/>
<evidence type="ECO:0000259" key="9">
    <source>
        <dbReference type="Pfam" id="PF00590"/>
    </source>
</evidence>
<organism evidence="10 11">
    <name type="scientific">Siphonobacter aquaeclarae</name>
    <dbReference type="NCBI Taxonomy" id="563176"/>
    <lineage>
        <taxon>Bacteria</taxon>
        <taxon>Pseudomonadati</taxon>
        <taxon>Bacteroidota</taxon>
        <taxon>Cytophagia</taxon>
        <taxon>Cytophagales</taxon>
        <taxon>Cytophagaceae</taxon>
        <taxon>Siphonobacter</taxon>
    </lineage>
</organism>
<evidence type="ECO:0000256" key="3">
    <source>
        <dbReference type="ARBA" id="ARBA00022603"/>
    </source>
</evidence>
<dbReference type="CDD" id="cd11642">
    <property type="entry name" value="SUMT"/>
    <property type="match status" value="1"/>
</dbReference>
<accession>A0A1G9Q6V9</accession>
<evidence type="ECO:0000256" key="5">
    <source>
        <dbReference type="ARBA" id="ARBA00022691"/>
    </source>
</evidence>
<evidence type="ECO:0000256" key="7">
    <source>
        <dbReference type="ARBA" id="ARBA00025705"/>
    </source>
</evidence>
<dbReference type="PANTHER" id="PTHR45790:SF3">
    <property type="entry name" value="S-ADENOSYL-L-METHIONINE-DEPENDENT UROPORPHYRINOGEN III METHYLTRANSFERASE, CHLOROPLASTIC"/>
    <property type="match status" value="1"/>
</dbReference>
<evidence type="ECO:0000313" key="11">
    <source>
        <dbReference type="Proteomes" id="UP000198901"/>
    </source>
</evidence>
<dbReference type="InterPro" id="IPR000878">
    <property type="entry name" value="4pyrrol_Mease"/>
</dbReference>
<keyword evidence="5" id="KW-0949">S-adenosyl-L-methionine</keyword>
<dbReference type="EMBL" id="FNGS01000004">
    <property type="protein sequence ID" value="SDM06774.1"/>
    <property type="molecule type" value="Genomic_DNA"/>
</dbReference>
<dbReference type="SUPFAM" id="SSF53790">
    <property type="entry name" value="Tetrapyrrole methylase"/>
    <property type="match status" value="1"/>
</dbReference>
<dbReference type="Gene3D" id="3.30.950.10">
    <property type="entry name" value="Methyltransferase, Cobalt-precorrin-4 Transmethylase, Domain 2"/>
    <property type="match status" value="1"/>
</dbReference>
<dbReference type="PROSITE" id="PS00840">
    <property type="entry name" value="SUMT_2"/>
    <property type="match status" value="1"/>
</dbReference>
<dbReference type="GO" id="GO:0004851">
    <property type="term" value="F:uroporphyrin-III C-methyltransferase activity"/>
    <property type="evidence" value="ECO:0007669"/>
    <property type="project" value="UniProtKB-EC"/>
</dbReference>
<name>A0A1G9Q6V9_9BACT</name>
<evidence type="ECO:0000256" key="1">
    <source>
        <dbReference type="ARBA" id="ARBA00005879"/>
    </source>
</evidence>
<keyword evidence="11" id="KW-1185">Reference proteome</keyword>
<evidence type="ECO:0000256" key="4">
    <source>
        <dbReference type="ARBA" id="ARBA00022679"/>
    </source>
</evidence>
<dbReference type="AlphaFoldDB" id="A0A1G9Q6V9"/>
<gene>
    <name evidence="10" type="ORF">SAMN04488090_2492</name>
</gene>
<dbReference type="NCBIfam" id="NF004790">
    <property type="entry name" value="PRK06136.1"/>
    <property type="match status" value="1"/>
</dbReference>
<dbReference type="InterPro" id="IPR014776">
    <property type="entry name" value="4pyrrole_Mease_sub2"/>
</dbReference>
<comment type="pathway">
    <text evidence="7">Porphyrin-containing compound metabolism; siroheme biosynthesis; precorrin-2 from uroporphyrinogen III: step 1/1.</text>
</comment>
<dbReference type="EC" id="2.1.1.107" evidence="2"/>
<dbReference type="InterPro" id="IPR035996">
    <property type="entry name" value="4pyrrol_Methylase_sf"/>
</dbReference>
<evidence type="ECO:0000313" key="10">
    <source>
        <dbReference type="EMBL" id="SDM06774.1"/>
    </source>
</evidence>
<dbReference type="RefSeq" id="WP_093202393.1">
    <property type="nucleotide sequence ID" value="NZ_FNGS01000004.1"/>
</dbReference>
<dbReference type="NCBIfam" id="TIGR01469">
    <property type="entry name" value="cobA_cysG_Cterm"/>
    <property type="match status" value="1"/>
</dbReference>
<comment type="similarity">
    <text evidence="1 8">Belongs to the precorrin methyltransferase family.</text>
</comment>
<dbReference type="InterPro" id="IPR003043">
    <property type="entry name" value="Uropor_MeTrfase_CS"/>
</dbReference>
<keyword evidence="6" id="KW-0627">Porphyrin biosynthesis</keyword>
<dbReference type="FunFam" id="3.40.1010.10:FF:000001">
    <property type="entry name" value="Siroheme synthase"/>
    <property type="match status" value="1"/>
</dbReference>
<keyword evidence="3 8" id="KW-0489">Methyltransferase</keyword>
<dbReference type="InterPro" id="IPR014777">
    <property type="entry name" value="4pyrrole_Mease_sub1"/>
</dbReference>
<dbReference type="OrthoDB" id="9815856at2"/>
<feature type="domain" description="Tetrapyrrole methylase" evidence="9">
    <location>
        <begin position="4"/>
        <end position="212"/>
    </location>
</feature>
<dbReference type="GO" id="GO:0019354">
    <property type="term" value="P:siroheme biosynthetic process"/>
    <property type="evidence" value="ECO:0007669"/>
    <property type="project" value="InterPro"/>
</dbReference>
<dbReference type="InterPro" id="IPR050161">
    <property type="entry name" value="Siro_Cobalamin_biosynth"/>
</dbReference>
<dbReference type="STRING" id="563176.SAMN04488090_2492"/>
<sequence>MNPKLSLVGAGPGDAELITVKGIRALQLADIVLYDALSAATLLDYVPEHAPTLYVGKRAGRHSYTQEQINDLIVDSAFRYGHVVRLKGGDPFVFGRGNEELAAARAFGIPCDVIPGVSSCISVPALQGIPVTTRGISDSFWVLTGTTKNHELSPDIALAARSEATVIILMGLRKIREIKTLFQEAEKGRTPVAIIRDGSTAREKLYTGIVDTLPDEPLPGSGPGVIIIGEVVALSPHFAIEKASAFLHTP</sequence>
<dbReference type="PROSITE" id="PS00839">
    <property type="entry name" value="SUMT_1"/>
    <property type="match status" value="1"/>
</dbReference>
<reference evidence="10 11" key="1">
    <citation type="submission" date="2016-10" db="EMBL/GenBank/DDBJ databases">
        <authorList>
            <person name="de Groot N.N."/>
        </authorList>
    </citation>
    <scope>NUCLEOTIDE SEQUENCE [LARGE SCALE GENOMIC DNA]</scope>
    <source>
        <strain evidence="10 11">DSM 21668</strain>
    </source>
</reference>
<evidence type="ECO:0000256" key="8">
    <source>
        <dbReference type="RuleBase" id="RU003960"/>
    </source>
</evidence>
<protein>
    <recommendedName>
        <fullName evidence="2">uroporphyrinogen-III C-methyltransferase</fullName>
        <ecNumber evidence="2">2.1.1.107</ecNumber>
    </recommendedName>
</protein>
<evidence type="ECO:0000256" key="2">
    <source>
        <dbReference type="ARBA" id="ARBA00012162"/>
    </source>
</evidence>
<dbReference type="Gene3D" id="3.40.1010.10">
    <property type="entry name" value="Cobalt-precorrin-4 Transmethylase, Domain 1"/>
    <property type="match status" value="1"/>
</dbReference>
<dbReference type="GO" id="GO:0032259">
    <property type="term" value="P:methylation"/>
    <property type="evidence" value="ECO:0007669"/>
    <property type="project" value="UniProtKB-KW"/>
</dbReference>
<dbReference type="InterPro" id="IPR006366">
    <property type="entry name" value="CobA/CysG_C"/>
</dbReference>
<evidence type="ECO:0000256" key="6">
    <source>
        <dbReference type="ARBA" id="ARBA00023244"/>
    </source>
</evidence>
<keyword evidence="4 8" id="KW-0808">Transferase</keyword>
<dbReference type="Pfam" id="PF00590">
    <property type="entry name" value="TP_methylase"/>
    <property type="match status" value="1"/>
</dbReference>
<dbReference type="Proteomes" id="UP000198901">
    <property type="component" value="Unassembled WGS sequence"/>
</dbReference>